<proteinExistence type="inferred from homology"/>
<protein>
    <recommendedName>
        <fullName evidence="2">Amidase domain-containing protein</fullName>
    </recommendedName>
</protein>
<dbReference type="Proteomes" id="UP001445335">
    <property type="component" value="Unassembled WGS sequence"/>
</dbReference>
<organism evidence="3 4">
    <name type="scientific">Elliptochloris bilobata</name>
    <dbReference type="NCBI Taxonomy" id="381761"/>
    <lineage>
        <taxon>Eukaryota</taxon>
        <taxon>Viridiplantae</taxon>
        <taxon>Chlorophyta</taxon>
        <taxon>core chlorophytes</taxon>
        <taxon>Trebouxiophyceae</taxon>
        <taxon>Trebouxiophyceae incertae sedis</taxon>
        <taxon>Elliptochloris clade</taxon>
        <taxon>Elliptochloris</taxon>
    </lineage>
</organism>
<comment type="similarity">
    <text evidence="1">Belongs to the amidase family.</text>
</comment>
<evidence type="ECO:0000256" key="1">
    <source>
        <dbReference type="ARBA" id="ARBA00009199"/>
    </source>
</evidence>
<dbReference type="Gene3D" id="3.90.1300.10">
    <property type="entry name" value="Amidase signature (AS) domain"/>
    <property type="match status" value="1"/>
</dbReference>
<evidence type="ECO:0000313" key="3">
    <source>
        <dbReference type="EMBL" id="KAK9834816.1"/>
    </source>
</evidence>
<evidence type="ECO:0000313" key="4">
    <source>
        <dbReference type="Proteomes" id="UP001445335"/>
    </source>
</evidence>
<dbReference type="AlphaFoldDB" id="A0AAW1RN76"/>
<reference evidence="3 4" key="1">
    <citation type="journal article" date="2024" name="Nat. Commun.">
        <title>Phylogenomics reveals the evolutionary origins of lichenization in chlorophyte algae.</title>
        <authorList>
            <person name="Puginier C."/>
            <person name="Libourel C."/>
            <person name="Otte J."/>
            <person name="Skaloud P."/>
            <person name="Haon M."/>
            <person name="Grisel S."/>
            <person name="Petersen M."/>
            <person name="Berrin J.G."/>
            <person name="Delaux P.M."/>
            <person name="Dal Grande F."/>
            <person name="Keller J."/>
        </authorList>
    </citation>
    <scope>NUCLEOTIDE SEQUENCE [LARGE SCALE GENOMIC DNA]</scope>
    <source>
        <strain evidence="3 4">SAG 245.80</strain>
    </source>
</reference>
<sequence length="625" mass="64574">MTLPPADKLEESTYDMRKNRAPRLTGLALKLFVPFIESPFSSPLYAKLLRDSGIPQAVRDISVPEVATFLPAWEHLKAEQLQAANEEAVEHLAPRQRVDAAAQAVPGFSGKAAGEPAGQGQGAAGRYTAADYRRAYISGAATPSQVAEALFDAIAASEAATPSMRIFVAVDKADVRRQAAESSARYKAGKPLSALDGVPYAVKDDTDALPYSTTGGTTYMASIRMVTRDAALVASMRETGAMMIGKTAMVEHGLSAMGLNTRSGTPRNPYNPSHLTGGSSSGSAAAVSAGLCPFAIGTDGGGSVRIPASFCGLVGLMPTFGRDAAPTASSPPSCHTVGVTGQLGASVADTLLLYAGSANAGTLADCAGAPQPLAVPRALPSGAAAAGAPPALSGLRLGLFREWFEDADAEIVAMCHRAVALMVDRGAEVVELAVPELELARVAHVVIIGAEMALAHRPAVAVPALRRQMNKDIRVNLDVSKQFSATDYLQANALRTRAIQHCKGVFKKVDLLVTPAAAVTAPIIHPQDLKCGASDLTLLSAVMRFATLANLVGLPAISLPVGQDTTGLPVGLQLMGPAWSESQLLRVGAVLEAAVAGDLARPRVFYDILGAAARAGAPETPAVVA</sequence>
<feature type="domain" description="Amidase" evidence="2">
    <location>
        <begin position="151"/>
        <end position="585"/>
    </location>
</feature>
<dbReference type="InterPro" id="IPR020556">
    <property type="entry name" value="Amidase_CS"/>
</dbReference>
<dbReference type="GO" id="GO:0003824">
    <property type="term" value="F:catalytic activity"/>
    <property type="evidence" value="ECO:0007669"/>
    <property type="project" value="InterPro"/>
</dbReference>
<evidence type="ECO:0000259" key="2">
    <source>
        <dbReference type="Pfam" id="PF01425"/>
    </source>
</evidence>
<dbReference type="PANTHER" id="PTHR11895:SF67">
    <property type="entry name" value="AMIDASE DOMAIN-CONTAINING PROTEIN"/>
    <property type="match status" value="1"/>
</dbReference>
<accession>A0AAW1RN76</accession>
<name>A0AAW1RN76_9CHLO</name>
<dbReference type="EMBL" id="JALJOU010000031">
    <property type="protein sequence ID" value="KAK9834816.1"/>
    <property type="molecule type" value="Genomic_DNA"/>
</dbReference>
<dbReference type="SUPFAM" id="SSF75304">
    <property type="entry name" value="Amidase signature (AS) enzymes"/>
    <property type="match status" value="1"/>
</dbReference>
<dbReference type="PROSITE" id="PS00571">
    <property type="entry name" value="AMIDASES"/>
    <property type="match status" value="1"/>
</dbReference>
<dbReference type="InterPro" id="IPR023631">
    <property type="entry name" value="Amidase_dom"/>
</dbReference>
<keyword evidence="4" id="KW-1185">Reference proteome</keyword>
<dbReference type="InterPro" id="IPR000120">
    <property type="entry name" value="Amidase"/>
</dbReference>
<dbReference type="PANTHER" id="PTHR11895">
    <property type="entry name" value="TRANSAMIDASE"/>
    <property type="match status" value="1"/>
</dbReference>
<dbReference type="Pfam" id="PF01425">
    <property type="entry name" value="Amidase"/>
    <property type="match status" value="1"/>
</dbReference>
<comment type="caution">
    <text evidence="3">The sequence shown here is derived from an EMBL/GenBank/DDBJ whole genome shotgun (WGS) entry which is preliminary data.</text>
</comment>
<dbReference type="InterPro" id="IPR036928">
    <property type="entry name" value="AS_sf"/>
</dbReference>
<gene>
    <name evidence="3" type="ORF">WJX81_000884</name>
</gene>